<dbReference type="InterPro" id="IPR002575">
    <property type="entry name" value="Aminoglycoside_PTrfase"/>
</dbReference>
<keyword evidence="3" id="KW-1185">Reference proteome</keyword>
<reference evidence="2 3" key="1">
    <citation type="submission" date="2020-10" db="EMBL/GenBank/DDBJ databases">
        <title>Identification of Nocardia species via Next-generation sequencing and recognition of intraspecies genetic diversity.</title>
        <authorList>
            <person name="Li P."/>
            <person name="Li P."/>
            <person name="Lu B."/>
        </authorList>
    </citation>
    <scope>NUCLEOTIDE SEQUENCE [LARGE SCALE GENOMIC DNA]</scope>
    <source>
        <strain evidence="2 3">BJ06-0157</strain>
    </source>
</reference>
<evidence type="ECO:0000313" key="2">
    <source>
        <dbReference type="EMBL" id="MBF6299091.1"/>
    </source>
</evidence>
<organism evidence="2 3">
    <name type="scientific">Nocardia amamiensis</name>
    <dbReference type="NCBI Taxonomy" id="404578"/>
    <lineage>
        <taxon>Bacteria</taxon>
        <taxon>Bacillati</taxon>
        <taxon>Actinomycetota</taxon>
        <taxon>Actinomycetes</taxon>
        <taxon>Mycobacteriales</taxon>
        <taxon>Nocardiaceae</taxon>
        <taxon>Nocardia</taxon>
    </lineage>
</organism>
<dbReference type="EMBL" id="JADLQX010000011">
    <property type="protein sequence ID" value="MBF6299091.1"/>
    <property type="molecule type" value="Genomic_DNA"/>
</dbReference>
<gene>
    <name evidence="2" type="ORF">IU459_16295</name>
</gene>
<evidence type="ECO:0000259" key="1">
    <source>
        <dbReference type="Pfam" id="PF01636"/>
    </source>
</evidence>
<feature type="domain" description="Aminoglycoside phosphotransferase" evidence="1">
    <location>
        <begin position="10"/>
        <end position="233"/>
    </location>
</feature>
<proteinExistence type="predicted"/>
<sequence>MNSRGARQLHHRSNAVYLLSGEGGRGVIVRLAPDTDLRRQRATTAMAVTRWLSQKATEPVGLQPLPGDQPVFAAGAVATFWPYCPPNIPATLTDVATLLRRLHRQPMPQFSVPEYRPLHRLREALDLDDTRPEPALPADDRQWVRNRAEELVEAYHATDFPLGIGVVHADAHTENVVWNGNAYVLIDWDQSCIGPRELDLIGGLPDHFQRPEAERREFLDAYGYDILSWPGWRLLRDIAELHSIASYIRLAPHKSAAAEQLEVRVRSLRQDDRHVLWRAVS</sequence>
<dbReference type="Gene3D" id="3.90.1200.10">
    <property type="match status" value="1"/>
</dbReference>
<accession>A0ABS0CR84</accession>
<dbReference type="Pfam" id="PF01636">
    <property type="entry name" value="APH"/>
    <property type="match status" value="1"/>
</dbReference>
<dbReference type="Proteomes" id="UP000702209">
    <property type="component" value="Unassembled WGS sequence"/>
</dbReference>
<comment type="caution">
    <text evidence="2">The sequence shown here is derived from an EMBL/GenBank/DDBJ whole genome shotgun (WGS) entry which is preliminary data.</text>
</comment>
<protein>
    <submittedName>
        <fullName evidence="2">Aminoglycoside phosphotransferase family protein</fullName>
    </submittedName>
</protein>
<dbReference type="SUPFAM" id="SSF56112">
    <property type="entry name" value="Protein kinase-like (PK-like)"/>
    <property type="match status" value="1"/>
</dbReference>
<evidence type="ECO:0000313" key="3">
    <source>
        <dbReference type="Proteomes" id="UP000702209"/>
    </source>
</evidence>
<dbReference type="InterPro" id="IPR011009">
    <property type="entry name" value="Kinase-like_dom_sf"/>
</dbReference>
<name>A0ABS0CR84_9NOCA</name>